<evidence type="ECO:0000313" key="12">
    <source>
        <dbReference type="EMBL" id="RFU26372.1"/>
    </source>
</evidence>
<accession>A0A3E2GZI0</accession>
<evidence type="ECO:0000256" key="5">
    <source>
        <dbReference type="ARBA" id="ARBA00022853"/>
    </source>
</evidence>
<dbReference type="AlphaFoldDB" id="A0A3E2GZI0"/>
<dbReference type="Pfam" id="PF00850">
    <property type="entry name" value="Hist_deacetyl"/>
    <property type="match status" value="1"/>
</dbReference>
<feature type="compositionally biased region" description="Polar residues" evidence="10">
    <location>
        <begin position="58"/>
        <end position="68"/>
    </location>
</feature>
<comment type="similarity">
    <text evidence="9">Belongs to the histone deacetylase family. HD Type 1 subfamily.</text>
</comment>
<feature type="non-terminal residue" evidence="12">
    <location>
        <position position="928"/>
    </location>
</feature>
<feature type="region of interest" description="Disordered" evidence="10">
    <location>
        <begin position="821"/>
        <end position="867"/>
    </location>
</feature>
<keyword evidence="3" id="KW-0678">Repressor</keyword>
<dbReference type="PANTHER" id="PTHR10625:SF10">
    <property type="entry name" value="HISTONE DEACETYLASE HDAC1"/>
    <property type="match status" value="1"/>
</dbReference>
<comment type="caution">
    <text evidence="12">The sequence shown here is derived from an EMBL/GenBank/DDBJ whole genome shotgun (WGS) entry which is preliminary data.</text>
</comment>
<dbReference type="GO" id="GO:0032221">
    <property type="term" value="C:Rpd3S complex"/>
    <property type="evidence" value="ECO:0007669"/>
    <property type="project" value="UniProtKB-ARBA"/>
</dbReference>
<dbReference type="PANTHER" id="PTHR10625">
    <property type="entry name" value="HISTONE DEACETYLASE HDAC1-RELATED"/>
    <property type="match status" value="1"/>
</dbReference>
<dbReference type="InterPro" id="IPR003084">
    <property type="entry name" value="HDAC_I/II"/>
</dbReference>
<organism evidence="12 13">
    <name type="scientific">Scytalidium lignicola</name>
    <name type="common">Hyphomycete</name>
    <dbReference type="NCBI Taxonomy" id="5539"/>
    <lineage>
        <taxon>Eukaryota</taxon>
        <taxon>Fungi</taxon>
        <taxon>Dikarya</taxon>
        <taxon>Ascomycota</taxon>
        <taxon>Pezizomycotina</taxon>
        <taxon>Leotiomycetes</taxon>
        <taxon>Leotiomycetes incertae sedis</taxon>
        <taxon>Scytalidium</taxon>
    </lineage>
</organism>
<dbReference type="GO" id="GO:0031507">
    <property type="term" value="P:heterochromatin formation"/>
    <property type="evidence" value="ECO:0007669"/>
    <property type="project" value="TreeGrafter"/>
</dbReference>
<dbReference type="EC" id="3.5.1.98" evidence="2"/>
<evidence type="ECO:0000313" key="13">
    <source>
        <dbReference type="Proteomes" id="UP000258309"/>
    </source>
</evidence>
<dbReference type="GO" id="GO:0141221">
    <property type="term" value="F:histone deacetylase activity, hydrolytic mechanism"/>
    <property type="evidence" value="ECO:0007669"/>
    <property type="project" value="UniProtKB-EC"/>
</dbReference>
<dbReference type="PRINTS" id="PR01270">
    <property type="entry name" value="HDASUPER"/>
</dbReference>
<keyword evidence="5" id="KW-0156">Chromatin regulator</keyword>
<keyword evidence="7" id="KW-0804">Transcription</keyword>
<evidence type="ECO:0000256" key="3">
    <source>
        <dbReference type="ARBA" id="ARBA00022491"/>
    </source>
</evidence>
<sequence length="928" mass="104211">MSEIFQEDWSNKIKKRIEELEERAAAAMTSQPPPASQFSANGHEYLQSQSQSESQSQTTPHSIPTPNSDDQRDGSCGRPTREQLDMDGIASHQVEQNRTQHVESPIQLSHTYPYSLSLNGKAPATHDMDYYPNSHIDEHALISSPVIHPSPIYSSSTQYRAFPLDQSQKESYQDSIGEHALGLALQTPSTDLCQCYHEHGRMPILEQSQKELNMDLCKEHAPSPYSASLKGSNVSPWQPPYILGSPTRESQGNSRTTVSPRPAHIYCSAALHSSTGGSFPIPHTPSHPSRVSAPLQTYSKPQRRSHYGHELLAMRGHGNRLRDCCGGGVVMPSTHQPTYMTRNSTQTFHPSTFPPHMTSHPSSPGDQISHRYPSTPHENYNYQPAVPQHLYLYCQQQNSYNHDHNHGHNHSPYDPPTDQINHRYPETPQGNNYHPAAPEHMRLYYQKQDSYNDGHHHVPHDPSCRRSGILEHFQTGQRALPASKMEMTQFHTEDYVDFLARVTPDNVASFPNEQNKFNLGDDCPIFDGLFEYCSISASGSLEGAARLNRGKCDIAVNWAGGLHHAKKSEASGFCYVNDIVLAIIELLRFHPRVLYIDIDVHHGDGVEEAFYTTDRVMTVSFHQYGEFFPGTGELQDIGAGLGKHYSINVPLRTGIDDASYKGIFEPVIKAVMDRYRPSAIVLQCGGDSLSGDRLGSLNLSMRGHANCVTYVKSFGLPTLILGGGGYTMRNVSRTWAYETGLIVGVDLPRELPQDEYREYYGPDYELDVKASDMANMNSYDYLEKIKIKIFENLKNITLAPSVQLQVVPRQSLGAGDEIQAILDDEDEDNQDMRHTDRRKDQYIQADGELSDSEDDDNLSSGENRHNMRRNIVDFGNVLPQEMDMLPQEMDMLPQEMNVLPQEMDVLPEEKDTKSLVESPGQPKTQTIL</sequence>
<keyword evidence="6" id="KW-0805">Transcription regulation</keyword>
<comment type="subcellular location">
    <subcellularLocation>
        <location evidence="1">Nucleus</location>
    </subcellularLocation>
</comment>
<proteinExistence type="inferred from homology"/>
<name>A0A3E2GZI0_SCYLI</name>
<evidence type="ECO:0000256" key="7">
    <source>
        <dbReference type="ARBA" id="ARBA00023163"/>
    </source>
</evidence>
<gene>
    <name evidence="12" type="ORF">B7463_g9975</name>
</gene>
<dbReference type="Proteomes" id="UP000258309">
    <property type="component" value="Unassembled WGS sequence"/>
</dbReference>
<dbReference type="InterPro" id="IPR037138">
    <property type="entry name" value="His_deacetylse_dom_sf"/>
</dbReference>
<dbReference type="Gene3D" id="3.40.800.20">
    <property type="entry name" value="Histone deacetylase domain"/>
    <property type="match status" value="1"/>
</dbReference>
<dbReference type="PRINTS" id="PR01271">
    <property type="entry name" value="HISDACETLASE"/>
</dbReference>
<reference evidence="12 13" key="1">
    <citation type="submission" date="2018-05" db="EMBL/GenBank/DDBJ databases">
        <title>Draft genome sequence of Scytalidium lignicola DSM 105466, a ubiquitous saprotrophic fungus.</title>
        <authorList>
            <person name="Buettner E."/>
            <person name="Gebauer A.M."/>
            <person name="Hofrichter M."/>
            <person name="Liers C."/>
            <person name="Kellner H."/>
        </authorList>
    </citation>
    <scope>NUCLEOTIDE SEQUENCE [LARGE SCALE GENOMIC DNA]</scope>
    <source>
        <strain evidence="12 13">DSM 105466</strain>
    </source>
</reference>
<dbReference type="GO" id="GO:0033698">
    <property type="term" value="C:Rpd3L complex"/>
    <property type="evidence" value="ECO:0007669"/>
    <property type="project" value="UniProtKB-ARBA"/>
</dbReference>
<keyword evidence="4" id="KW-0378">Hydrolase</keyword>
<dbReference type="GO" id="GO:0070210">
    <property type="term" value="C:Rpd3L-Expanded complex"/>
    <property type="evidence" value="ECO:0007669"/>
    <property type="project" value="TreeGrafter"/>
</dbReference>
<dbReference type="FunFam" id="3.40.800.20:FF:000001">
    <property type="entry name" value="Histone deacetylase"/>
    <property type="match status" value="1"/>
</dbReference>
<evidence type="ECO:0000259" key="11">
    <source>
        <dbReference type="Pfam" id="PF00850"/>
    </source>
</evidence>
<evidence type="ECO:0000256" key="4">
    <source>
        <dbReference type="ARBA" id="ARBA00022801"/>
    </source>
</evidence>
<keyword evidence="13" id="KW-1185">Reference proteome</keyword>
<evidence type="ECO:0000256" key="10">
    <source>
        <dbReference type="SAM" id="MobiDB-lite"/>
    </source>
</evidence>
<dbReference type="SUPFAM" id="SSF52768">
    <property type="entry name" value="Arginase/deacetylase"/>
    <property type="match status" value="1"/>
</dbReference>
<feature type="compositionally biased region" description="Low complexity" evidence="10">
    <location>
        <begin position="47"/>
        <end position="57"/>
    </location>
</feature>
<evidence type="ECO:0000256" key="9">
    <source>
        <dbReference type="ARBA" id="ARBA00061569"/>
    </source>
</evidence>
<feature type="compositionally biased region" description="Basic and acidic residues" evidence="10">
    <location>
        <begin position="830"/>
        <end position="841"/>
    </location>
</feature>
<dbReference type="InterPro" id="IPR023801">
    <property type="entry name" value="His_deacetylse_dom"/>
</dbReference>
<dbReference type="STRING" id="5539.A0A3E2GZI0"/>
<feature type="compositionally biased region" description="Acidic residues" evidence="10">
    <location>
        <begin position="848"/>
        <end position="857"/>
    </location>
</feature>
<dbReference type="EMBL" id="NCSJ02000266">
    <property type="protein sequence ID" value="RFU26372.1"/>
    <property type="molecule type" value="Genomic_DNA"/>
</dbReference>
<feature type="region of interest" description="Disordered" evidence="10">
    <location>
        <begin position="23"/>
        <end position="82"/>
    </location>
</feature>
<evidence type="ECO:0000256" key="1">
    <source>
        <dbReference type="ARBA" id="ARBA00004123"/>
    </source>
</evidence>
<dbReference type="InterPro" id="IPR023696">
    <property type="entry name" value="Ureohydrolase_dom_sf"/>
</dbReference>
<feature type="region of interest" description="Disordered" evidence="10">
    <location>
        <begin position="908"/>
        <end position="928"/>
    </location>
</feature>
<keyword evidence="8" id="KW-0539">Nucleus</keyword>
<evidence type="ECO:0000256" key="2">
    <source>
        <dbReference type="ARBA" id="ARBA00012111"/>
    </source>
</evidence>
<feature type="non-terminal residue" evidence="12">
    <location>
        <position position="1"/>
    </location>
</feature>
<dbReference type="OrthoDB" id="1918432at2759"/>
<feature type="domain" description="Histone deacetylase" evidence="11">
    <location>
        <begin position="467"/>
        <end position="739"/>
    </location>
</feature>
<evidence type="ECO:0000256" key="8">
    <source>
        <dbReference type="ARBA" id="ARBA00023242"/>
    </source>
</evidence>
<evidence type="ECO:0000256" key="6">
    <source>
        <dbReference type="ARBA" id="ARBA00023015"/>
    </source>
</evidence>
<feature type="compositionally biased region" description="Basic and acidic residues" evidence="10">
    <location>
        <begin position="69"/>
        <end position="82"/>
    </location>
</feature>
<protein>
    <recommendedName>
        <fullName evidence="2">histone deacetylase</fullName>
        <ecNumber evidence="2">3.5.1.98</ecNumber>
    </recommendedName>
</protein>
<dbReference type="InterPro" id="IPR000286">
    <property type="entry name" value="HDACs"/>
</dbReference>